<dbReference type="EMBL" id="JABCRI010000024">
    <property type="protein sequence ID" value="KAF8377745.1"/>
    <property type="molecule type" value="Genomic_DNA"/>
</dbReference>
<reference evidence="3 4" key="1">
    <citation type="submission" date="2020-04" db="EMBL/GenBank/DDBJ databases">
        <title>Plant Genome Project.</title>
        <authorList>
            <person name="Zhang R.-G."/>
        </authorList>
    </citation>
    <scope>NUCLEOTIDE SEQUENCE [LARGE SCALE GENOMIC DNA]</scope>
    <source>
        <strain evidence="3">YNK0</strain>
        <tissue evidence="3">Leaf</tissue>
    </source>
</reference>
<feature type="compositionally biased region" description="Basic and acidic residues" evidence="1">
    <location>
        <begin position="408"/>
        <end position="433"/>
    </location>
</feature>
<feature type="compositionally biased region" description="Polar residues" evidence="1">
    <location>
        <begin position="111"/>
        <end position="121"/>
    </location>
</feature>
<evidence type="ECO:0000313" key="4">
    <source>
        <dbReference type="Proteomes" id="UP000655225"/>
    </source>
</evidence>
<evidence type="ECO:0000256" key="1">
    <source>
        <dbReference type="SAM" id="MobiDB-lite"/>
    </source>
</evidence>
<dbReference type="AlphaFoldDB" id="A0A834YE92"/>
<dbReference type="SUPFAM" id="SSF54236">
    <property type="entry name" value="Ubiquitin-like"/>
    <property type="match status" value="1"/>
</dbReference>
<gene>
    <name evidence="3" type="ORF">HHK36_031130</name>
</gene>
<feature type="compositionally biased region" description="Polar residues" evidence="1">
    <location>
        <begin position="216"/>
        <end position="225"/>
    </location>
</feature>
<feature type="region of interest" description="Disordered" evidence="1">
    <location>
        <begin position="569"/>
        <end position="592"/>
    </location>
</feature>
<dbReference type="Gene3D" id="3.10.20.90">
    <property type="entry name" value="Phosphatidylinositol 3-kinase Catalytic Subunit, Chain A, domain 1"/>
    <property type="match status" value="1"/>
</dbReference>
<feature type="compositionally biased region" description="Polar residues" evidence="1">
    <location>
        <begin position="689"/>
        <end position="704"/>
    </location>
</feature>
<protein>
    <recommendedName>
        <fullName evidence="2">Ubiquitin-like domain-containing protein</fullName>
    </recommendedName>
</protein>
<dbReference type="OMA" id="MRNTINQ"/>
<feature type="domain" description="Ubiquitin-like" evidence="2">
    <location>
        <begin position="38"/>
        <end position="113"/>
    </location>
</feature>
<dbReference type="InterPro" id="IPR019956">
    <property type="entry name" value="Ubiquitin_dom"/>
</dbReference>
<organism evidence="3 4">
    <name type="scientific">Tetracentron sinense</name>
    <name type="common">Spur-leaf</name>
    <dbReference type="NCBI Taxonomy" id="13715"/>
    <lineage>
        <taxon>Eukaryota</taxon>
        <taxon>Viridiplantae</taxon>
        <taxon>Streptophyta</taxon>
        <taxon>Embryophyta</taxon>
        <taxon>Tracheophyta</taxon>
        <taxon>Spermatophyta</taxon>
        <taxon>Magnoliopsida</taxon>
        <taxon>Trochodendrales</taxon>
        <taxon>Trochodendraceae</taxon>
        <taxon>Tetracentron</taxon>
    </lineage>
</organism>
<feature type="region of interest" description="Disordered" evidence="1">
    <location>
        <begin position="688"/>
        <end position="877"/>
    </location>
</feature>
<name>A0A834YE92_TETSI</name>
<dbReference type="InterPro" id="IPR000626">
    <property type="entry name" value="Ubiquitin-like_dom"/>
</dbReference>
<feature type="region of interest" description="Disordered" evidence="1">
    <location>
        <begin position="399"/>
        <end position="437"/>
    </location>
</feature>
<accession>A0A834YE92</accession>
<feature type="compositionally biased region" description="Polar residues" evidence="1">
    <location>
        <begin position="1"/>
        <end position="17"/>
    </location>
</feature>
<dbReference type="GO" id="GO:0036503">
    <property type="term" value="P:ERAD pathway"/>
    <property type="evidence" value="ECO:0007669"/>
    <property type="project" value="TreeGrafter"/>
</dbReference>
<dbReference type="PANTHER" id="PTHR15204">
    <property type="entry name" value="LARGE PROLINE-RICH PROTEIN BAG6"/>
    <property type="match status" value="1"/>
</dbReference>
<dbReference type="OrthoDB" id="267397at2759"/>
<dbReference type="FunFam" id="3.10.20.90:FF:000154">
    <property type="entry name" value="Large proline-rich protein BAG6"/>
    <property type="match status" value="1"/>
</dbReference>
<keyword evidence="4" id="KW-1185">Reference proteome</keyword>
<feature type="compositionally biased region" description="Polar residues" evidence="1">
    <location>
        <begin position="793"/>
        <end position="802"/>
    </location>
</feature>
<sequence>MLEQYSKSAFPVNSMSGENHAEVASTSEATEESSESTVELNIKTLDSQIYKFRVDKNMPVPLFKEKIANAVGVPVGQQRLIFRGKVLKDDHLLSEYHVGDGHTLHLVARQPAQSQPSSGTSIGEADGNNDSRANDVSAGAPRNRVGQISHSVVLGTFNVGDQGEGAVPDLSRIFGAVLNSLSQTTAGGTSSVSRTIPANAFGQASQGMETEEIHNNVGSRSQAGNRVQPGQAIPNHRFQSLPQALQFPLTGAAVPLPSLHMPIPDSLNTLSEFMNRMELALSLNGYQPNSSPVNVGDPPRVDLPSNVLGQPTPEALSIIMRRAQQILSGHAVAALSVHPILLSFTFIHIEYRHSIVMARLADSELQTESFQEHAAPSVSPCPVRGGIVRGEAVSFGGPAVSSSTCDNVGEHETRGGGEQQRLKPDGGEGEGEKQTQISGKSYLFDHIAGRLEGEGSSTDPAVRGQIQTESVQVGLAMQHLGALFLELGRTILTLRMGHSPAESLVNAGPAVYISPAGPNPIMVQPFPLQTSSLFGSASAAPQANPGVVGPIRLGDVPRHINIHIHAVGSAANTGEGTQAEHPNGTGSGDSVPTQALPVRNAIAAAIQSRSAAEAAGNVLSALYPLQERSQQTNPINSAHTQESSIAQPGIGVSVPQPTSGPVSLSTAIAEVGSRLRNLIVDMQGEIQAPSAQSEALTVQDSSIGSGMGTDVGNHQPKSMAVDGVGETNVSVPDGVSEREEQQHQPECCQYSINEESSGILSSKEASSTYSVRGSLSSPTRETTLPHDSEVASEGTSGSSQSHDSLDGTKAIPLGLGLGGLQPRRRSRQVKSQGKDGDGTSGASVNQNKQTIANGQQVSQSPASRGSIAYRMDANGSPSGQLSPVLGQIMETMPLEGQGSTGQFEVSSMMSQVLNSPALNGLLAGVSEQAGVGSPAVLRNMLEQVTQSSSMRNTINQIAQQMEGQDLGNMFSGLGGGQGGGLDLSRMLQQMMPIVSQALTRGATHPELFSGVEPNTQAHCNERRPGRDNQLDQNYQIGLQQAAQRIEHRDPPRDIFRTMVEIATRLYGHGINSEDLVEELCSNEDLANGFMEILDRDIRCRLQEDSGSTDKS</sequence>
<evidence type="ECO:0000313" key="3">
    <source>
        <dbReference type="EMBL" id="KAF8377745.1"/>
    </source>
</evidence>
<feature type="region of interest" description="Disordered" evidence="1">
    <location>
        <begin position="1"/>
        <end position="37"/>
    </location>
</feature>
<feature type="compositionally biased region" description="Polar residues" evidence="1">
    <location>
        <begin position="750"/>
        <end position="782"/>
    </location>
</feature>
<dbReference type="Pfam" id="PF00240">
    <property type="entry name" value="ubiquitin"/>
    <property type="match status" value="1"/>
</dbReference>
<comment type="caution">
    <text evidence="3">The sequence shown here is derived from an EMBL/GenBank/DDBJ whole genome shotgun (WGS) entry which is preliminary data.</text>
</comment>
<proteinExistence type="predicted"/>
<evidence type="ECO:0000259" key="2">
    <source>
        <dbReference type="PROSITE" id="PS50053"/>
    </source>
</evidence>
<dbReference type="GO" id="GO:0031593">
    <property type="term" value="F:polyubiquitin modification-dependent protein binding"/>
    <property type="evidence" value="ECO:0007669"/>
    <property type="project" value="TreeGrafter"/>
</dbReference>
<dbReference type="PRINTS" id="PR00348">
    <property type="entry name" value="UBIQUITIN"/>
</dbReference>
<dbReference type="PANTHER" id="PTHR15204:SF5">
    <property type="entry name" value="LARGE PROLINE-RICH PROTEIN BAG6 ISOFORM X1"/>
    <property type="match status" value="1"/>
</dbReference>
<feature type="region of interest" description="Disordered" evidence="1">
    <location>
        <begin position="110"/>
        <end position="144"/>
    </location>
</feature>
<dbReference type="InterPro" id="IPR029071">
    <property type="entry name" value="Ubiquitin-like_domsf"/>
</dbReference>
<dbReference type="GO" id="GO:0071818">
    <property type="term" value="C:BAT3 complex"/>
    <property type="evidence" value="ECO:0007669"/>
    <property type="project" value="TreeGrafter"/>
</dbReference>
<dbReference type="Proteomes" id="UP000655225">
    <property type="component" value="Unassembled WGS sequence"/>
</dbReference>
<feature type="compositionally biased region" description="Polar residues" evidence="1">
    <location>
        <begin position="840"/>
        <end position="863"/>
    </location>
</feature>
<dbReference type="PROSITE" id="PS50053">
    <property type="entry name" value="UBIQUITIN_2"/>
    <property type="match status" value="1"/>
</dbReference>
<dbReference type="SMART" id="SM00213">
    <property type="entry name" value="UBQ"/>
    <property type="match status" value="1"/>
</dbReference>
<dbReference type="GO" id="GO:0051787">
    <property type="term" value="F:misfolded protein binding"/>
    <property type="evidence" value="ECO:0007669"/>
    <property type="project" value="TreeGrafter"/>
</dbReference>
<feature type="region of interest" description="Disordered" evidence="1">
    <location>
        <begin position="214"/>
        <end position="233"/>
    </location>
</feature>